<dbReference type="InParanoid" id="T1I9B4"/>
<dbReference type="VEuPathDB" id="VectorBase:RPRC012886"/>
<dbReference type="EMBL" id="ACPB03018009">
    <property type="status" value="NOT_ANNOTATED_CDS"/>
    <property type="molecule type" value="Genomic_DNA"/>
</dbReference>
<proteinExistence type="predicted"/>
<keyword evidence="2" id="KW-1185">Reference proteome</keyword>
<accession>T1I9B4</accession>
<evidence type="ECO:0000313" key="2">
    <source>
        <dbReference type="Proteomes" id="UP000015103"/>
    </source>
</evidence>
<evidence type="ECO:0000313" key="1">
    <source>
        <dbReference type="EnsemblMetazoa" id="RPRC012886-PA"/>
    </source>
</evidence>
<dbReference type="AlphaFoldDB" id="T1I9B4"/>
<reference evidence="1" key="1">
    <citation type="submission" date="2015-05" db="UniProtKB">
        <authorList>
            <consortium name="EnsemblMetazoa"/>
        </authorList>
    </citation>
    <scope>IDENTIFICATION</scope>
</reference>
<name>T1I9B4_RHOPR</name>
<dbReference type="Proteomes" id="UP000015103">
    <property type="component" value="Unassembled WGS sequence"/>
</dbReference>
<dbReference type="HOGENOM" id="CLU_1943466_0_0_1"/>
<dbReference type="EnsemblMetazoa" id="RPRC012886-RA">
    <property type="protein sequence ID" value="RPRC012886-PA"/>
    <property type="gene ID" value="RPRC012886"/>
</dbReference>
<sequence length="130" mass="15432">MREAELDRLKNDQAMLNRELKAVIQSRCEALAEKDEILSEQIAYKIKLEIFESQNLQSSKQIAELNADLELARNENVKQRREFKHEITILKEKIVGKEEELRRLRKEIVVLREQNSELTENLESSREIQR</sequence>
<organism evidence="1 2">
    <name type="scientific">Rhodnius prolixus</name>
    <name type="common">Triatomid bug</name>
    <dbReference type="NCBI Taxonomy" id="13249"/>
    <lineage>
        <taxon>Eukaryota</taxon>
        <taxon>Metazoa</taxon>
        <taxon>Ecdysozoa</taxon>
        <taxon>Arthropoda</taxon>
        <taxon>Hexapoda</taxon>
        <taxon>Insecta</taxon>
        <taxon>Pterygota</taxon>
        <taxon>Neoptera</taxon>
        <taxon>Paraneoptera</taxon>
        <taxon>Hemiptera</taxon>
        <taxon>Heteroptera</taxon>
        <taxon>Panheteroptera</taxon>
        <taxon>Cimicomorpha</taxon>
        <taxon>Reduviidae</taxon>
        <taxon>Triatominae</taxon>
        <taxon>Rhodnius</taxon>
    </lineage>
</organism>
<protein>
    <submittedName>
        <fullName evidence="1">Uncharacterized protein</fullName>
    </submittedName>
</protein>